<evidence type="ECO:0000313" key="4">
    <source>
        <dbReference type="EMBL" id="MCS5724722.1"/>
    </source>
</evidence>
<dbReference type="InterPro" id="IPR011006">
    <property type="entry name" value="CheY-like_superfamily"/>
</dbReference>
<dbReference type="InterPro" id="IPR050595">
    <property type="entry name" value="Bact_response_regulator"/>
</dbReference>
<dbReference type="PANTHER" id="PTHR44591:SF3">
    <property type="entry name" value="RESPONSE REGULATORY DOMAIN-CONTAINING PROTEIN"/>
    <property type="match status" value="1"/>
</dbReference>
<dbReference type="Pfam" id="PF00072">
    <property type="entry name" value="Response_reg"/>
    <property type="match status" value="1"/>
</dbReference>
<proteinExistence type="predicted"/>
<evidence type="ECO:0000259" key="3">
    <source>
        <dbReference type="PROSITE" id="PS50110"/>
    </source>
</evidence>
<dbReference type="InterPro" id="IPR001789">
    <property type="entry name" value="Sig_transdc_resp-reg_receiver"/>
</dbReference>
<feature type="domain" description="Response regulatory" evidence="3">
    <location>
        <begin position="2"/>
        <end position="119"/>
    </location>
</feature>
<protein>
    <submittedName>
        <fullName evidence="4">Response regulator</fullName>
    </submittedName>
</protein>
<dbReference type="RefSeq" id="WP_259525151.1">
    <property type="nucleotide sequence ID" value="NZ_JANLCK010000001.1"/>
</dbReference>
<evidence type="ECO:0000256" key="1">
    <source>
        <dbReference type="ARBA" id="ARBA00022553"/>
    </source>
</evidence>
<reference evidence="4" key="1">
    <citation type="submission" date="2022-08" db="EMBL/GenBank/DDBJ databases">
        <authorList>
            <person name="Deng Y."/>
            <person name="Han X.-F."/>
            <person name="Zhang Y.-Q."/>
        </authorList>
    </citation>
    <scope>NUCLEOTIDE SEQUENCE</scope>
    <source>
        <strain evidence="4">CPCC 203407</strain>
    </source>
</reference>
<dbReference type="GO" id="GO:0000160">
    <property type="term" value="P:phosphorelay signal transduction system"/>
    <property type="evidence" value="ECO:0007669"/>
    <property type="project" value="InterPro"/>
</dbReference>
<evidence type="ECO:0000256" key="2">
    <source>
        <dbReference type="PROSITE-ProRule" id="PRU00169"/>
    </source>
</evidence>
<evidence type="ECO:0000313" key="5">
    <source>
        <dbReference type="Proteomes" id="UP001165587"/>
    </source>
</evidence>
<organism evidence="4 5">
    <name type="scientific">Herbiconiux oxytropis</name>
    <dbReference type="NCBI Taxonomy" id="2970915"/>
    <lineage>
        <taxon>Bacteria</taxon>
        <taxon>Bacillati</taxon>
        <taxon>Actinomycetota</taxon>
        <taxon>Actinomycetes</taxon>
        <taxon>Micrococcales</taxon>
        <taxon>Microbacteriaceae</taxon>
        <taxon>Herbiconiux</taxon>
    </lineage>
</organism>
<dbReference type="EMBL" id="JANLCK010000001">
    <property type="protein sequence ID" value="MCS5724722.1"/>
    <property type="molecule type" value="Genomic_DNA"/>
</dbReference>
<dbReference type="AlphaFoldDB" id="A0AA41XAQ2"/>
<keyword evidence="1 2" id="KW-0597">Phosphoprotein</keyword>
<dbReference type="SUPFAM" id="SSF52172">
    <property type="entry name" value="CheY-like"/>
    <property type="match status" value="1"/>
</dbReference>
<keyword evidence="5" id="KW-1185">Reference proteome</keyword>
<dbReference type="Proteomes" id="UP001165587">
    <property type="component" value="Unassembled WGS sequence"/>
</dbReference>
<feature type="modified residue" description="4-aspartylphosphate" evidence="2">
    <location>
        <position position="52"/>
    </location>
</feature>
<dbReference type="Gene3D" id="3.40.50.2300">
    <property type="match status" value="1"/>
</dbReference>
<gene>
    <name evidence="4" type="ORF">N1028_02310</name>
</gene>
<accession>A0AA41XAQ2</accession>
<comment type="caution">
    <text evidence="4">The sequence shown here is derived from an EMBL/GenBank/DDBJ whole genome shotgun (WGS) entry which is preliminary data.</text>
</comment>
<dbReference type="PANTHER" id="PTHR44591">
    <property type="entry name" value="STRESS RESPONSE REGULATOR PROTEIN 1"/>
    <property type="match status" value="1"/>
</dbReference>
<name>A0AA41XAQ2_9MICO</name>
<dbReference type="PROSITE" id="PS50110">
    <property type="entry name" value="RESPONSE_REGULATORY"/>
    <property type="match status" value="1"/>
</dbReference>
<sequence length="123" mass="12750">MNVLIADDDADLRELVSIAVLKAGFTVTAAVGTGTDAWAMLQNSAVDLAVLDISMPGMTGLEVTRLARAEPGLEQLAVLIITADGSVTIGAEAEAAGANGLLTKPFQVRELVRLLREHAPAGR</sequence>
<dbReference type="SMART" id="SM00448">
    <property type="entry name" value="REC"/>
    <property type="match status" value="1"/>
</dbReference>